<feature type="compositionally biased region" description="Basic and acidic residues" evidence="1">
    <location>
        <begin position="17"/>
        <end position="29"/>
    </location>
</feature>
<reference evidence="2 3" key="1">
    <citation type="submission" date="2021-06" db="EMBL/GenBank/DDBJ databases">
        <authorList>
            <person name="Palmer J.M."/>
        </authorList>
    </citation>
    <scope>NUCLEOTIDE SEQUENCE [LARGE SCALE GENOMIC DNA]</scope>
    <source>
        <strain evidence="2 3">AS_MEX2019</strain>
        <tissue evidence="2">Muscle</tissue>
    </source>
</reference>
<evidence type="ECO:0000313" key="3">
    <source>
        <dbReference type="Proteomes" id="UP001469553"/>
    </source>
</evidence>
<evidence type="ECO:0000313" key="2">
    <source>
        <dbReference type="EMBL" id="MEQ2301501.1"/>
    </source>
</evidence>
<dbReference type="EMBL" id="JAHRIP010052926">
    <property type="protein sequence ID" value="MEQ2301501.1"/>
    <property type="molecule type" value="Genomic_DNA"/>
</dbReference>
<protein>
    <submittedName>
        <fullName evidence="2">Uncharacterized protein</fullName>
    </submittedName>
</protein>
<sequence>MGNPGRWFQEGGQGSSEEIHRGSPEESSTRECNFLWRRDSEGNQLLFKLFLTVFDELQVEDAPAGHTL</sequence>
<evidence type="ECO:0000256" key="1">
    <source>
        <dbReference type="SAM" id="MobiDB-lite"/>
    </source>
</evidence>
<keyword evidence="3" id="KW-1185">Reference proteome</keyword>
<proteinExistence type="predicted"/>
<dbReference type="Proteomes" id="UP001469553">
    <property type="component" value="Unassembled WGS sequence"/>
</dbReference>
<accession>A0ABV0Z7F3</accession>
<feature type="region of interest" description="Disordered" evidence="1">
    <location>
        <begin position="1"/>
        <end position="30"/>
    </location>
</feature>
<organism evidence="2 3">
    <name type="scientific">Ameca splendens</name>
    <dbReference type="NCBI Taxonomy" id="208324"/>
    <lineage>
        <taxon>Eukaryota</taxon>
        <taxon>Metazoa</taxon>
        <taxon>Chordata</taxon>
        <taxon>Craniata</taxon>
        <taxon>Vertebrata</taxon>
        <taxon>Euteleostomi</taxon>
        <taxon>Actinopterygii</taxon>
        <taxon>Neopterygii</taxon>
        <taxon>Teleostei</taxon>
        <taxon>Neoteleostei</taxon>
        <taxon>Acanthomorphata</taxon>
        <taxon>Ovalentaria</taxon>
        <taxon>Atherinomorphae</taxon>
        <taxon>Cyprinodontiformes</taxon>
        <taxon>Goodeidae</taxon>
        <taxon>Ameca</taxon>
    </lineage>
</organism>
<gene>
    <name evidence="2" type="ORF">AMECASPLE_036686</name>
</gene>
<name>A0ABV0Z7F3_9TELE</name>
<comment type="caution">
    <text evidence="2">The sequence shown here is derived from an EMBL/GenBank/DDBJ whole genome shotgun (WGS) entry which is preliminary data.</text>
</comment>